<dbReference type="Pfam" id="PF13432">
    <property type="entry name" value="TPR_16"/>
    <property type="match status" value="2"/>
</dbReference>
<dbReference type="Pfam" id="PF07719">
    <property type="entry name" value="TPR_2"/>
    <property type="match status" value="1"/>
</dbReference>
<feature type="coiled-coil region" evidence="4">
    <location>
        <begin position="257"/>
        <end position="284"/>
    </location>
</feature>
<dbReference type="Gene3D" id="1.25.40.10">
    <property type="entry name" value="Tetratricopeptide repeat domain"/>
    <property type="match status" value="1"/>
</dbReference>
<dbReference type="InterPro" id="IPR019734">
    <property type="entry name" value="TPR_rpt"/>
</dbReference>
<feature type="repeat" description="TPR" evidence="3">
    <location>
        <begin position="74"/>
        <end position="107"/>
    </location>
</feature>
<evidence type="ECO:0000313" key="8">
    <source>
        <dbReference type="EMBL" id="CAD8482096.1"/>
    </source>
</evidence>
<feature type="compositionally biased region" description="Gly residues" evidence="5">
    <location>
        <begin position="484"/>
        <end position="494"/>
    </location>
</feature>
<feature type="repeat" description="TPR" evidence="3">
    <location>
        <begin position="221"/>
        <end position="254"/>
    </location>
</feature>
<feature type="coiled-coil region" evidence="4">
    <location>
        <begin position="358"/>
        <end position="398"/>
    </location>
</feature>
<dbReference type="PRINTS" id="PR00625">
    <property type="entry name" value="JDOMAIN"/>
</dbReference>
<dbReference type="PANTHER" id="PTHR45188:SF2">
    <property type="entry name" value="DNAJ HOMOLOG SUBFAMILY C MEMBER 7"/>
    <property type="match status" value="1"/>
</dbReference>
<dbReference type="AlphaFoldDB" id="A0A7S0EDP8"/>
<accession>A0A7S0EDP8</accession>
<dbReference type="PANTHER" id="PTHR45188">
    <property type="entry name" value="DNAJ PROTEIN P58IPK HOMOLOG"/>
    <property type="match status" value="1"/>
</dbReference>
<dbReference type="SUPFAM" id="SSF48452">
    <property type="entry name" value="TPR-like"/>
    <property type="match status" value="3"/>
</dbReference>
<evidence type="ECO:0000256" key="1">
    <source>
        <dbReference type="ARBA" id="ARBA00022737"/>
    </source>
</evidence>
<keyword evidence="6" id="KW-0732">Signal</keyword>
<dbReference type="PROSITE" id="PS50076">
    <property type="entry name" value="DNAJ_2"/>
    <property type="match status" value="1"/>
</dbReference>
<keyword evidence="1" id="KW-0677">Repeat</keyword>
<dbReference type="InterPro" id="IPR011990">
    <property type="entry name" value="TPR-like_helical_dom_sf"/>
</dbReference>
<dbReference type="InterPro" id="IPR001623">
    <property type="entry name" value="DnaJ_domain"/>
</dbReference>
<feature type="signal peptide" evidence="6">
    <location>
        <begin position="1"/>
        <end position="29"/>
    </location>
</feature>
<dbReference type="InterPro" id="IPR018253">
    <property type="entry name" value="DnaJ_domain_CS"/>
</dbReference>
<dbReference type="Pfam" id="PF13181">
    <property type="entry name" value="TPR_8"/>
    <property type="match status" value="1"/>
</dbReference>
<proteinExistence type="predicted"/>
<feature type="compositionally biased region" description="Basic and acidic residues" evidence="5">
    <location>
        <begin position="461"/>
        <end position="474"/>
    </location>
</feature>
<dbReference type="Gene3D" id="1.10.287.110">
    <property type="entry name" value="DnaJ domain"/>
    <property type="match status" value="1"/>
</dbReference>
<dbReference type="InterPro" id="IPR013105">
    <property type="entry name" value="TPR_2"/>
</dbReference>
<dbReference type="SMART" id="SM00271">
    <property type="entry name" value="DnaJ"/>
    <property type="match status" value="1"/>
</dbReference>
<dbReference type="InterPro" id="IPR036869">
    <property type="entry name" value="J_dom_sf"/>
</dbReference>
<evidence type="ECO:0000259" key="7">
    <source>
        <dbReference type="PROSITE" id="PS50076"/>
    </source>
</evidence>
<dbReference type="SMART" id="SM00028">
    <property type="entry name" value="TPR"/>
    <property type="match status" value="9"/>
</dbReference>
<evidence type="ECO:0000256" key="4">
    <source>
        <dbReference type="SAM" id="Coils"/>
    </source>
</evidence>
<feature type="chain" id="PRO_5031344355" description="J domain-containing protein" evidence="6">
    <location>
        <begin position="30"/>
        <end position="507"/>
    </location>
</feature>
<evidence type="ECO:0000256" key="5">
    <source>
        <dbReference type="SAM" id="MobiDB-lite"/>
    </source>
</evidence>
<feature type="domain" description="J" evidence="7">
    <location>
        <begin position="399"/>
        <end position="473"/>
    </location>
</feature>
<protein>
    <recommendedName>
        <fullName evidence="7">J domain-containing protein</fullName>
    </recommendedName>
</protein>
<feature type="region of interest" description="Disordered" evidence="5">
    <location>
        <begin position="461"/>
        <end position="494"/>
    </location>
</feature>
<feature type="repeat" description="TPR" evidence="3">
    <location>
        <begin position="267"/>
        <end position="300"/>
    </location>
</feature>
<dbReference type="SUPFAM" id="SSF46565">
    <property type="entry name" value="Chaperone J-domain"/>
    <property type="match status" value="1"/>
</dbReference>
<dbReference type="PROSITE" id="PS00636">
    <property type="entry name" value="DNAJ_1"/>
    <property type="match status" value="1"/>
</dbReference>
<dbReference type="CDD" id="cd06257">
    <property type="entry name" value="DnaJ"/>
    <property type="match status" value="1"/>
</dbReference>
<dbReference type="Pfam" id="PF00226">
    <property type="entry name" value="DnaJ"/>
    <property type="match status" value="1"/>
</dbReference>
<dbReference type="PROSITE" id="PS50005">
    <property type="entry name" value="TPR"/>
    <property type="match status" value="3"/>
</dbReference>
<evidence type="ECO:0000256" key="6">
    <source>
        <dbReference type="SAM" id="SignalP"/>
    </source>
</evidence>
<organism evidence="8">
    <name type="scientific">Hanusia phi</name>
    <dbReference type="NCBI Taxonomy" id="3032"/>
    <lineage>
        <taxon>Eukaryota</taxon>
        <taxon>Cryptophyceae</taxon>
        <taxon>Pyrenomonadales</taxon>
        <taxon>Geminigeraceae</taxon>
        <taxon>Hanusia</taxon>
    </lineage>
</organism>
<name>A0A7S0EDP8_9CRYP</name>
<dbReference type="EMBL" id="HBEO01013753">
    <property type="protein sequence ID" value="CAD8482096.1"/>
    <property type="molecule type" value="Transcribed_RNA"/>
</dbReference>
<evidence type="ECO:0000256" key="2">
    <source>
        <dbReference type="ARBA" id="ARBA00022803"/>
    </source>
</evidence>
<reference evidence="8" key="1">
    <citation type="submission" date="2021-01" db="EMBL/GenBank/DDBJ databases">
        <authorList>
            <person name="Corre E."/>
            <person name="Pelletier E."/>
            <person name="Niang G."/>
            <person name="Scheremetjew M."/>
            <person name="Finn R."/>
            <person name="Kale V."/>
            <person name="Holt S."/>
            <person name="Cochrane G."/>
            <person name="Meng A."/>
            <person name="Brown T."/>
            <person name="Cohen L."/>
        </authorList>
    </citation>
    <scope>NUCLEOTIDE SEQUENCE</scope>
    <source>
        <strain evidence="8">CCMP325</strain>
    </source>
</reference>
<keyword evidence="4" id="KW-0175">Coiled coil</keyword>
<sequence>MFARTFAQYRTQALLFSLFLCIINTHASSDKSDSLSAGAAAHERSLGDKALMEGKLALALKHFDSAVKMNPLDHLNWYKRATAHIIEKKFDAALRDLAKVLEIKPDYHQALDKRAKIHTSQGRFQEAREDVQALLKNKNSASLRDTLNNLHLAEQSYEAAKTLLEQKNYQSARDHLNKAIDVASDCVQLLLMRAECHLKLGDRENALADTGKALKVDSKHMAALAMRGQAYYEMDELDMAQRHFREGLRLDPEHKVCKQAYRKIKQMENVAKAAQKEMDSKQYQEALESYEKGTKIDPNHVLFTGKMNLGRCQVLIKLKKYREAIEACSEVMNIPENIHDRQQRMQTLLSRAEALQGLEDWEEAVRDCERALNLQKDSHEAKEKLERAKQLLKKSKMKDYYKVLDVPKDADDRAIKKAYKKKALTMHPDKVCGGGQCKTKEESDLANRKFHEIAEAHEVLTDPEKRAKYDRGEDPINEQPQGNPGQGFPFGFGGGGGGNHHFTFHFG</sequence>
<evidence type="ECO:0000256" key="3">
    <source>
        <dbReference type="PROSITE-ProRule" id="PRU00339"/>
    </source>
</evidence>
<keyword evidence="2 3" id="KW-0802">TPR repeat</keyword>
<gene>
    <name evidence="8" type="ORF">HPHI1048_LOCUS9348</name>
</gene>